<dbReference type="Gene3D" id="3.60.21.10">
    <property type="match status" value="1"/>
</dbReference>
<protein>
    <submittedName>
        <fullName evidence="3">Capsule biosynthesis protein CapA</fullName>
    </submittedName>
</protein>
<sequence length="568" mass="65857">MDLSQEIKIITQIKSEDFQHSIWQTSLSVDCNNWIVLYLAMQMIQAEKLKLDQRIELEGSRQNNLFGRSKKQVCTVLELLQYIAFAQPPELALQLLNQLLGGREQTQIALQNELKKFKLDTQVQTIRELYQLAEAIFLMPIEIIQQVFQKQLSFKGNTLTPISSILTCSQLDAVLYLEYANKQIYFSYRAENQTIGIFCLFDSIQRIDHIIPYYHYFTEGLIPSKSIQAKSEWINIIGDTYFGEFYTEIRKSKGNDDALQRYGYQHSFEKIKAFFNENDLNIANFEAVFNSEKDSPLQDKKAFILGAKAKETIQEFKRVHLNTVCLGNNHLKDYGAASLRYTLQQYDEANIHYIGAGLDQQQAHQFFEIRTAQKTFAIFNGYWHRDIAYQDYDFYALGNSAGVACLNTILFEQIIHYKTRHPNHKVILICHWGVDFKTTHPEQESLAKLFIQIGVDLIIGHGAHTIQPIQHIHDKPVVFGIGNGVFNSNGEYKKHQALPYGMIARINVNEEIVQLYPIFTDNLETFWQPYPVNEKQFKQVSDYLTQHLDQSHYQLKKNALGSFIELKI</sequence>
<feature type="domain" description="Capsule synthesis protein CapA" evidence="2">
    <location>
        <begin position="233"/>
        <end position="488"/>
    </location>
</feature>
<dbReference type="PANTHER" id="PTHR33393:SF13">
    <property type="entry name" value="PGA BIOSYNTHESIS PROTEIN CAPA"/>
    <property type="match status" value="1"/>
</dbReference>
<evidence type="ECO:0000313" key="4">
    <source>
        <dbReference type="Proteomes" id="UP000075680"/>
    </source>
</evidence>
<dbReference type="InterPro" id="IPR052169">
    <property type="entry name" value="CW_Biosynth-Accessory"/>
</dbReference>
<evidence type="ECO:0000313" key="3">
    <source>
        <dbReference type="EMBL" id="KXZ67642.1"/>
    </source>
</evidence>
<dbReference type="SMART" id="SM00854">
    <property type="entry name" value="PGA_cap"/>
    <property type="match status" value="1"/>
</dbReference>
<dbReference type="Pfam" id="PF09587">
    <property type="entry name" value="PGA_cap"/>
    <property type="match status" value="1"/>
</dbReference>
<dbReference type="EMBL" id="JRUE01000182">
    <property type="protein sequence ID" value="KXZ67642.1"/>
    <property type="molecule type" value="Genomic_DNA"/>
</dbReference>
<dbReference type="PANTHER" id="PTHR33393">
    <property type="entry name" value="POLYGLUTAMINE SYNTHESIS ACCESSORY PROTEIN RV0574C-RELATED"/>
    <property type="match status" value="1"/>
</dbReference>
<accession>A0A150HN46</accession>
<organism evidence="3 4">
    <name type="scientific">Acinetobacter venetianus</name>
    <dbReference type="NCBI Taxonomy" id="52133"/>
    <lineage>
        <taxon>Bacteria</taxon>
        <taxon>Pseudomonadati</taxon>
        <taxon>Pseudomonadota</taxon>
        <taxon>Gammaproteobacteria</taxon>
        <taxon>Moraxellales</taxon>
        <taxon>Moraxellaceae</taxon>
        <taxon>Acinetobacter</taxon>
    </lineage>
</organism>
<evidence type="ECO:0000256" key="1">
    <source>
        <dbReference type="ARBA" id="ARBA00005662"/>
    </source>
</evidence>
<evidence type="ECO:0000259" key="2">
    <source>
        <dbReference type="SMART" id="SM00854"/>
    </source>
</evidence>
<dbReference type="AlphaFoldDB" id="A0A150HN46"/>
<proteinExistence type="inferred from homology"/>
<comment type="similarity">
    <text evidence="1">Belongs to the CapA family.</text>
</comment>
<dbReference type="RefSeq" id="WP_061518996.1">
    <property type="nucleotide sequence ID" value="NZ_JRUE01000182.1"/>
</dbReference>
<dbReference type="Proteomes" id="UP000075680">
    <property type="component" value="Unassembled WGS sequence"/>
</dbReference>
<comment type="caution">
    <text evidence="3">The sequence shown here is derived from an EMBL/GenBank/DDBJ whole genome shotgun (WGS) entry which is preliminary data.</text>
</comment>
<dbReference type="SUPFAM" id="SSF56300">
    <property type="entry name" value="Metallo-dependent phosphatases"/>
    <property type="match status" value="1"/>
</dbReference>
<dbReference type="InterPro" id="IPR029052">
    <property type="entry name" value="Metallo-depent_PP-like"/>
</dbReference>
<dbReference type="InterPro" id="IPR019079">
    <property type="entry name" value="Capsule_synth_CapA"/>
</dbReference>
<gene>
    <name evidence="3" type="primary">capA</name>
    <name evidence="3" type="ORF">AVENLUH5627_02080</name>
</gene>
<name>A0A150HN46_9GAMM</name>
<reference evidence="3 4" key="1">
    <citation type="journal article" date="2016" name="Sci. Rep.">
        <title>Genomic and phenotypic characterization of the species Acinetobacter venetianus.</title>
        <authorList>
            <person name="Fondi M."/>
            <person name="Maida I."/>
            <person name="Perrin E."/>
            <person name="Orlandini V."/>
            <person name="La Torre L."/>
            <person name="Bosi E."/>
            <person name="Negroni A."/>
            <person name="Zanaroli G."/>
            <person name="Fava F."/>
            <person name="Decorosi F."/>
            <person name="Giovannetti L."/>
            <person name="Viti C."/>
            <person name="Vaneechoutte M."/>
            <person name="Dijkshoorn L."/>
            <person name="Fani R."/>
        </authorList>
    </citation>
    <scope>NUCLEOTIDE SEQUENCE [LARGE SCALE GENOMIC DNA]</scope>
    <source>
        <strain evidence="3 4">LUH5627</strain>
    </source>
</reference>
<dbReference type="PATRIC" id="fig|52133.18.peg.2153"/>